<evidence type="ECO:0000313" key="3">
    <source>
        <dbReference type="Proteomes" id="UP000193781"/>
    </source>
</evidence>
<evidence type="ECO:0000313" key="2">
    <source>
        <dbReference type="EMBL" id="ORW28245.1"/>
    </source>
</evidence>
<keyword evidence="3" id="KW-1185">Reference proteome</keyword>
<dbReference type="Proteomes" id="UP000193781">
    <property type="component" value="Unassembled WGS sequence"/>
</dbReference>
<organism evidence="2 3">
    <name type="scientific">Mycobacterium nebraskense</name>
    <dbReference type="NCBI Taxonomy" id="244292"/>
    <lineage>
        <taxon>Bacteria</taxon>
        <taxon>Bacillati</taxon>
        <taxon>Actinomycetota</taxon>
        <taxon>Actinomycetes</taxon>
        <taxon>Mycobacteriales</taxon>
        <taxon>Mycobacteriaceae</taxon>
        <taxon>Mycobacterium</taxon>
    </lineage>
</organism>
<feature type="transmembrane region" description="Helical" evidence="1">
    <location>
        <begin position="84"/>
        <end position="109"/>
    </location>
</feature>
<accession>A0A1X1ZVU4</accession>
<gene>
    <name evidence="2" type="ORF">AWC17_01200</name>
</gene>
<proteinExistence type="predicted"/>
<sequence length="136" mass="14593">MTAAAWLFGAGGVILIGLGTFFMLARPSLLPEDLRYLKRSAVDIDMAVPQLRRWLRLVFIVLGGYAVSTGTLTVYLAATGLHHPHWSVVAVLAVTGAVSIGVMAVVNFVLRSAFRWLLSAFAAVWIVATFAAVVAH</sequence>
<dbReference type="RefSeq" id="WP_046186759.1">
    <property type="nucleotide sequence ID" value="NZ_JACKSS010000149.1"/>
</dbReference>
<keyword evidence="1" id="KW-1133">Transmembrane helix</keyword>
<dbReference type="EMBL" id="LQPH01000068">
    <property type="protein sequence ID" value="ORW28245.1"/>
    <property type="molecule type" value="Genomic_DNA"/>
</dbReference>
<protein>
    <submittedName>
        <fullName evidence="2">Uncharacterized protein</fullName>
    </submittedName>
</protein>
<comment type="caution">
    <text evidence="2">The sequence shown here is derived from an EMBL/GenBank/DDBJ whole genome shotgun (WGS) entry which is preliminary data.</text>
</comment>
<reference evidence="2 3" key="1">
    <citation type="submission" date="2016-01" db="EMBL/GenBank/DDBJ databases">
        <title>The new phylogeny of the genus Mycobacterium.</title>
        <authorList>
            <person name="Tarcisio F."/>
            <person name="Conor M."/>
            <person name="Antonella G."/>
            <person name="Elisabetta G."/>
            <person name="Giulia F.S."/>
            <person name="Sara T."/>
            <person name="Anna F."/>
            <person name="Clotilde B."/>
            <person name="Roberto B."/>
            <person name="Veronica D.S."/>
            <person name="Fabio R."/>
            <person name="Monica P."/>
            <person name="Olivier J."/>
            <person name="Enrico T."/>
            <person name="Nicola S."/>
        </authorList>
    </citation>
    <scope>NUCLEOTIDE SEQUENCE [LARGE SCALE GENOMIC DNA]</scope>
    <source>
        <strain evidence="2 3">DSM 44803</strain>
    </source>
</reference>
<dbReference type="AlphaFoldDB" id="A0A1X1ZVU4"/>
<feature type="transmembrane region" description="Helical" evidence="1">
    <location>
        <begin position="54"/>
        <end position="78"/>
    </location>
</feature>
<keyword evidence="1" id="KW-0812">Transmembrane</keyword>
<dbReference type="OrthoDB" id="8854344at2"/>
<feature type="transmembrane region" description="Helical" evidence="1">
    <location>
        <begin position="6"/>
        <end position="25"/>
    </location>
</feature>
<name>A0A1X1ZVU4_9MYCO</name>
<evidence type="ECO:0000256" key="1">
    <source>
        <dbReference type="SAM" id="Phobius"/>
    </source>
</evidence>
<feature type="transmembrane region" description="Helical" evidence="1">
    <location>
        <begin position="116"/>
        <end position="135"/>
    </location>
</feature>
<keyword evidence="1" id="KW-0472">Membrane</keyword>